<proteinExistence type="predicted"/>
<reference evidence="1" key="1">
    <citation type="submission" date="2014-09" db="EMBL/GenBank/DDBJ databases">
        <authorList>
            <person name="Magalhaes I.L.F."/>
            <person name="Oliveira U."/>
            <person name="Santos F.R."/>
            <person name="Vidigal T.H.D.A."/>
            <person name="Brescovit A.D."/>
            <person name="Santos A.J."/>
        </authorList>
    </citation>
    <scope>NUCLEOTIDE SEQUENCE</scope>
    <source>
        <tissue evidence="1">Shoot tissue taken approximately 20 cm above the soil surface</tissue>
    </source>
</reference>
<organism evidence="1">
    <name type="scientific">Arundo donax</name>
    <name type="common">Giant reed</name>
    <name type="synonym">Donax arundinaceus</name>
    <dbReference type="NCBI Taxonomy" id="35708"/>
    <lineage>
        <taxon>Eukaryota</taxon>
        <taxon>Viridiplantae</taxon>
        <taxon>Streptophyta</taxon>
        <taxon>Embryophyta</taxon>
        <taxon>Tracheophyta</taxon>
        <taxon>Spermatophyta</taxon>
        <taxon>Magnoliopsida</taxon>
        <taxon>Liliopsida</taxon>
        <taxon>Poales</taxon>
        <taxon>Poaceae</taxon>
        <taxon>PACMAD clade</taxon>
        <taxon>Arundinoideae</taxon>
        <taxon>Arundineae</taxon>
        <taxon>Arundo</taxon>
    </lineage>
</organism>
<dbReference type="AlphaFoldDB" id="A0A0A9BZI5"/>
<dbReference type="EMBL" id="GBRH01228421">
    <property type="protein sequence ID" value="JAD69474.1"/>
    <property type="molecule type" value="Transcribed_RNA"/>
</dbReference>
<evidence type="ECO:0000313" key="1">
    <source>
        <dbReference type="EMBL" id="JAD69474.1"/>
    </source>
</evidence>
<protein>
    <submittedName>
        <fullName evidence="1">Uncharacterized protein</fullName>
    </submittedName>
</protein>
<name>A0A0A9BZI5_ARUDO</name>
<sequence>MQYHLAFLLCILARQTQGRFRNMQDVHGDLTLM</sequence>
<reference evidence="1" key="2">
    <citation type="journal article" date="2015" name="Data Brief">
        <title>Shoot transcriptome of the giant reed, Arundo donax.</title>
        <authorList>
            <person name="Barrero R.A."/>
            <person name="Guerrero F.D."/>
            <person name="Moolhuijzen P."/>
            <person name="Goolsby J.A."/>
            <person name="Tidwell J."/>
            <person name="Bellgard S.E."/>
            <person name="Bellgard M.I."/>
        </authorList>
    </citation>
    <scope>NUCLEOTIDE SEQUENCE</scope>
    <source>
        <tissue evidence="1">Shoot tissue taken approximately 20 cm above the soil surface</tissue>
    </source>
</reference>
<accession>A0A0A9BZI5</accession>